<feature type="chain" id="PRO_5038505230" evidence="2">
    <location>
        <begin position="20"/>
        <end position="386"/>
    </location>
</feature>
<reference evidence="5" key="1">
    <citation type="journal article" date="2021" name="Nat. Microbiol.">
        <title>Cocultivation of an ultrasmall environmental parasitic bacterium with lytic ability against bacteria associated with wastewater foams.</title>
        <authorList>
            <person name="Batinovic S."/>
            <person name="Rose J.J.A."/>
            <person name="Ratcliffe J."/>
            <person name="Seviour R.J."/>
            <person name="Petrovski S."/>
        </authorList>
    </citation>
    <scope>NUCLEOTIDE SEQUENCE</scope>
    <source>
        <strain evidence="5">CON44</strain>
    </source>
</reference>
<evidence type="ECO:0000256" key="2">
    <source>
        <dbReference type="SAM" id="SignalP"/>
    </source>
</evidence>
<dbReference type="EMBL" id="CP045810">
    <property type="protein sequence ID" value="QHN38083.1"/>
    <property type="molecule type" value="Genomic_DNA"/>
</dbReference>
<feature type="domain" description="Mce/MlaD" evidence="3">
    <location>
        <begin position="43"/>
        <end position="115"/>
    </location>
</feature>
<accession>A0A857M6V4</accession>
<feature type="domain" description="Mammalian cell entry C-terminal" evidence="4">
    <location>
        <begin position="122"/>
        <end position="292"/>
    </location>
</feature>
<evidence type="ECO:0000313" key="5">
    <source>
        <dbReference type="EMBL" id="QHN38083.1"/>
    </source>
</evidence>
<dbReference type="InterPro" id="IPR024516">
    <property type="entry name" value="Mce_C"/>
</dbReference>
<dbReference type="InterPro" id="IPR052336">
    <property type="entry name" value="MlaD_Phospholipid_Transporter"/>
</dbReference>
<dbReference type="PROSITE" id="PS51257">
    <property type="entry name" value="PROKAR_LIPOPROTEIN"/>
    <property type="match status" value="1"/>
</dbReference>
<feature type="region of interest" description="Disordered" evidence="1">
    <location>
        <begin position="342"/>
        <end position="386"/>
    </location>
</feature>
<keyword evidence="2" id="KW-0732">Signal</keyword>
<organism evidence="5">
    <name type="scientific">Gordonia amarae</name>
    <dbReference type="NCBI Taxonomy" id="36821"/>
    <lineage>
        <taxon>Bacteria</taxon>
        <taxon>Bacillati</taxon>
        <taxon>Actinomycetota</taxon>
        <taxon>Actinomycetes</taxon>
        <taxon>Mycobacteriales</taxon>
        <taxon>Gordoniaceae</taxon>
        <taxon>Gordonia</taxon>
    </lineage>
</organism>
<sequence length="386" mass="40689">MRRRIACLAALVVAVLSVASCGWQGIESVQMPGGAGRGDGAFSVVIEMPDVTTISVNSPVLVGDVEVGRITSITLRDWHARVKVRVNGGVDLPKNATAAIGQTSLLGSQHISLSAPKDGADPARLADGDVIGLDRSTQYPTTEQTLSALSVIVNGGGLAQVGDIVNGANEILGGRTDRMRTLLTQLTTLTTTIDRRRTAITTALSGLDRIAGSMATENQALDTSISRITPAVKQLSERRSQLDDALTSLDRFGTAANSLITRSAADLKANFASLHPTLKALADTGKSLTNSLDFMFTLPFPISRLDRVVRGDFANLYALLDFSVPRVRSDLLRDTPLGRTLAGPTGVLGKNAGTAADRSDPRTDPITRAPAKKKTTKKTAAQRGGR</sequence>
<gene>
    <name evidence="5" type="ORF">GII30_01780</name>
</gene>
<dbReference type="NCBIfam" id="TIGR00996">
    <property type="entry name" value="Mtu_fam_mce"/>
    <property type="match status" value="1"/>
</dbReference>
<evidence type="ECO:0000256" key="1">
    <source>
        <dbReference type="SAM" id="MobiDB-lite"/>
    </source>
</evidence>
<dbReference type="GO" id="GO:0005576">
    <property type="term" value="C:extracellular region"/>
    <property type="evidence" value="ECO:0007669"/>
    <property type="project" value="TreeGrafter"/>
</dbReference>
<dbReference type="RefSeq" id="WP_005192179.1">
    <property type="nucleotide sequence ID" value="NZ_CP045804.1"/>
</dbReference>
<evidence type="ECO:0000259" key="4">
    <source>
        <dbReference type="Pfam" id="PF11887"/>
    </source>
</evidence>
<feature type="signal peptide" evidence="2">
    <location>
        <begin position="1"/>
        <end position="19"/>
    </location>
</feature>
<dbReference type="InterPro" id="IPR003399">
    <property type="entry name" value="Mce/MlaD"/>
</dbReference>
<name>A0A857M6V4_9ACTN</name>
<dbReference type="PANTHER" id="PTHR33371:SF15">
    <property type="entry name" value="LIPOPROTEIN LPRN"/>
    <property type="match status" value="1"/>
</dbReference>
<dbReference type="PANTHER" id="PTHR33371">
    <property type="entry name" value="INTERMEMBRANE PHOSPHOLIPID TRANSPORT SYSTEM BINDING PROTEIN MLAD-RELATED"/>
    <property type="match status" value="1"/>
</dbReference>
<dbReference type="Pfam" id="PF11887">
    <property type="entry name" value="Mce4_CUP1"/>
    <property type="match status" value="1"/>
</dbReference>
<dbReference type="InterPro" id="IPR005693">
    <property type="entry name" value="Mce"/>
</dbReference>
<evidence type="ECO:0000259" key="3">
    <source>
        <dbReference type="Pfam" id="PF02470"/>
    </source>
</evidence>
<dbReference type="Pfam" id="PF02470">
    <property type="entry name" value="MlaD"/>
    <property type="match status" value="1"/>
</dbReference>
<protein>
    <submittedName>
        <fullName evidence="5">MCE family protein</fullName>
    </submittedName>
</protein>
<dbReference type="AlphaFoldDB" id="A0A857M6V4"/>
<proteinExistence type="predicted"/>